<dbReference type="PANTHER" id="PTHR37028:SF4">
    <property type="entry name" value="ALMS MOTIF DOMAIN-CONTAINING PROTEIN"/>
    <property type="match status" value="1"/>
</dbReference>
<gene>
    <name evidence="2" type="ORF">HaLaN_18933</name>
</gene>
<evidence type="ECO:0000313" key="3">
    <source>
        <dbReference type="Proteomes" id="UP000485058"/>
    </source>
</evidence>
<evidence type="ECO:0000313" key="2">
    <source>
        <dbReference type="EMBL" id="GFH21593.1"/>
    </source>
</evidence>
<proteinExistence type="predicted"/>
<feature type="region of interest" description="Disordered" evidence="1">
    <location>
        <begin position="190"/>
        <end position="217"/>
    </location>
</feature>
<keyword evidence="3" id="KW-1185">Reference proteome</keyword>
<name>A0A699ZG95_HAELA</name>
<feature type="non-terminal residue" evidence="2">
    <location>
        <position position="217"/>
    </location>
</feature>
<sequence>AKDTERRGSDQACTFAPTINDRSRTLLARSGELPSSFLERQQFLASLAAEKKALYKSVVQEAEGTYTPRLAGGQPGAGPDGLRSSGYCTPKALGSSWASEDLDDTRDRLAKLAYADVRRSVALKDALTQHYYGQFPFTPDINPTSRVIGKELYRDESARAARERAAEELAARQQEECTFQPALNPRSLQVAQHAAVRRSRGGSGSLLDGVNSQKLTQ</sequence>
<dbReference type="Proteomes" id="UP000485058">
    <property type="component" value="Unassembled WGS sequence"/>
</dbReference>
<feature type="non-terminal residue" evidence="2">
    <location>
        <position position="1"/>
    </location>
</feature>
<organism evidence="2 3">
    <name type="scientific">Haematococcus lacustris</name>
    <name type="common">Green alga</name>
    <name type="synonym">Haematococcus pluvialis</name>
    <dbReference type="NCBI Taxonomy" id="44745"/>
    <lineage>
        <taxon>Eukaryota</taxon>
        <taxon>Viridiplantae</taxon>
        <taxon>Chlorophyta</taxon>
        <taxon>core chlorophytes</taxon>
        <taxon>Chlorophyceae</taxon>
        <taxon>CS clade</taxon>
        <taxon>Chlamydomonadales</taxon>
        <taxon>Haematococcaceae</taxon>
        <taxon>Haematococcus</taxon>
    </lineage>
</organism>
<dbReference type="EMBL" id="BLLF01001861">
    <property type="protein sequence ID" value="GFH21593.1"/>
    <property type="molecule type" value="Genomic_DNA"/>
</dbReference>
<protein>
    <submittedName>
        <fullName evidence="2">Uncharacterized protein</fullName>
    </submittedName>
</protein>
<dbReference type="PANTHER" id="PTHR37028">
    <property type="entry name" value="UNNAMED PRODUCT-RELATED"/>
    <property type="match status" value="1"/>
</dbReference>
<dbReference type="AlphaFoldDB" id="A0A699ZG95"/>
<accession>A0A699ZG95</accession>
<evidence type="ECO:0000256" key="1">
    <source>
        <dbReference type="SAM" id="MobiDB-lite"/>
    </source>
</evidence>
<comment type="caution">
    <text evidence="2">The sequence shown here is derived from an EMBL/GenBank/DDBJ whole genome shotgun (WGS) entry which is preliminary data.</text>
</comment>
<reference evidence="2 3" key="1">
    <citation type="submission" date="2020-02" db="EMBL/GenBank/DDBJ databases">
        <title>Draft genome sequence of Haematococcus lacustris strain NIES-144.</title>
        <authorList>
            <person name="Morimoto D."/>
            <person name="Nakagawa S."/>
            <person name="Yoshida T."/>
            <person name="Sawayama S."/>
        </authorList>
    </citation>
    <scope>NUCLEOTIDE SEQUENCE [LARGE SCALE GENOMIC DNA]</scope>
    <source>
        <strain evidence="2 3">NIES-144</strain>
    </source>
</reference>